<dbReference type="GO" id="GO:0005840">
    <property type="term" value="C:ribosome"/>
    <property type="evidence" value="ECO:0007669"/>
    <property type="project" value="UniProtKB-KW"/>
</dbReference>
<keyword evidence="1" id="KW-0689">Ribosomal protein</keyword>
<comment type="caution">
    <text evidence="1">The sequence shown here is derived from an EMBL/GenBank/DDBJ whole genome shotgun (WGS) entry which is preliminary data.</text>
</comment>
<sequence length="28" mass="2803">EFVERDVDAKGAADKARVAAEAAAAEAA</sequence>
<reference evidence="1 2" key="1">
    <citation type="submission" date="2017-08" db="EMBL/GenBank/DDBJ databases">
        <title>Infants hospitalized years apart are colonized by the same room-sourced microbial strains.</title>
        <authorList>
            <person name="Brooks B."/>
            <person name="Olm M.R."/>
            <person name="Firek B.A."/>
            <person name="Baker R."/>
            <person name="Thomas B.C."/>
            <person name="Morowitz M.J."/>
            <person name="Banfield J.F."/>
        </authorList>
    </citation>
    <scope>NUCLEOTIDE SEQUENCE [LARGE SCALE GENOMIC DNA]</scope>
    <source>
        <strain evidence="1">S2_009_000_R2_73</strain>
    </source>
</reference>
<name>A0A2W5H4R0_9HYPH</name>
<gene>
    <name evidence="1" type="ORF">DI595_05235</name>
</gene>
<proteinExistence type="predicted"/>
<dbReference type="EMBL" id="QFOL01000033">
    <property type="protein sequence ID" value="PZP52936.1"/>
    <property type="molecule type" value="Genomic_DNA"/>
</dbReference>
<feature type="non-terminal residue" evidence="1">
    <location>
        <position position="1"/>
    </location>
</feature>
<organism evidence="1 2">
    <name type="scientific">Agrobacterium fabrum</name>
    <dbReference type="NCBI Taxonomy" id="1176649"/>
    <lineage>
        <taxon>Bacteria</taxon>
        <taxon>Pseudomonadati</taxon>
        <taxon>Pseudomonadota</taxon>
        <taxon>Alphaproteobacteria</taxon>
        <taxon>Hyphomicrobiales</taxon>
        <taxon>Rhizobiaceae</taxon>
        <taxon>Rhizobium/Agrobacterium group</taxon>
        <taxon>Agrobacterium</taxon>
        <taxon>Agrobacterium tumefaciens complex</taxon>
    </lineage>
</organism>
<dbReference type="Proteomes" id="UP000249769">
    <property type="component" value="Unassembled WGS sequence"/>
</dbReference>
<evidence type="ECO:0000313" key="2">
    <source>
        <dbReference type="Proteomes" id="UP000249769"/>
    </source>
</evidence>
<protein>
    <submittedName>
        <fullName evidence="1">50S ribosomal protein L17</fullName>
    </submittedName>
</protein>
<evidence type="ECO:0000313" key="1">
    <source>
        <dbReference type="EMBL" id="PZP52936.1"/>
    </source>
</evidence>
<keyword evidence="1" id="KW-0687">Ribonucleoprotein</keyword>
<dbReference type="AlphaFoldDB" id="A0A2W5H4R0"/>
<accession>A0A2W5H4R0</accession>